<evidence type="ECO:0000313" key="2">
    <source>
        <dbReference type="Proteomes" id="UP001165121"/>
    </source>
</evidence>
<proteinExistence type="predicted"/>
<reference evidence="1" key="1">
    <citation type="submission" date="2023-04" db="EMBL/GenBank/DDBJ databases">
        <title>Phytophthora fragariaefolia NBRC 109709.</title>
        <authorList>
            <person name="Ichikawa N."/>
            <person name="Sato H."/>
            <person name="Tonouchi N."/>
        </authorList>
    </citation>
    <scope>NUCLEOTIDE SEQUENCE</scope>
    <source>
        <strain evidence="1">NBRC 109709</strain>
    </source>
</reference>
<evidence type="ECO:0000313" key="1">
    <source>
        <dbReference type="EMBL" id="GMF58068.1"/>
    </source>
</evidence>
<gene>
    <name evidence="1" type="ORF">Pfra01_002491000</name>
</gene>
<name>A0A9W7D4T9_9STRA</name>
<dbReference type="InterPro" id="IPR043502">
    <property type="entry name" value="DNA/RNA_pol_sf"/>
</dbReference>
<organism evidence="1 2">
    <name type="scientific">Phytophthora fragariaefolia</name>
    <dbReference type="NCBI Taxonomy" id="1490495"/>
    <lineage>
        <taxon>Eukaryota</taxon>
        <taxon>Sar</taxon>
        <taxon>Stramenopiles</taxon>
        <taxon>Oomycota</taxon>
        <taxon>Peronosporomycetes</taxon>
        <taxon>Peronosporales</taxon>
        <taxon>Peronosporaceae</taxon>
        <taxon>Phytophthora</taxon>
    </lineage>
</organism>
<dbReference type="EMBL" id="BSXT01004502">
    <property type="protein sequence ID" value="GMF58068.1"/>
    <property type="molecule type" value="Genomic_DNA"/>
</dbReference>
<comment type="caution">
    <text evidence="1">The sequence shown here is derived from an EMBL/GenBank/DDBJ whole genome shotgun (WGS) entry which is preliminary data.</text>
</comment>
<dbReference type="Gene3D" id="3.10.10.10">
    <property type="entry name" value="HIV Type 1 Reverse Transcriptase, subunit A, domain 1"/>
    <property type="match status" value="1"/>
</dbReference>
<dbReference type="SUPFAM" id="SSF56672">
    <property type="entry name" value="DNA/RNA polymerases"/>
    <property type="match status" value="1"/>
</dbReference>
<keyword evidence="2" id="KW-1185">Reference proteome</keyword>
<dbReference type="OrthoDB" id="3250101at2759"/>
<accession>A0A9W7D4T9</accession>
<dbReference type="AlphaFoldDB" id="A0A9W7D4T9"/>
<sequence length="138" mass="15376">MQLLEMNGELERERRAKWVASLRKEDAGPLVEEHSLDIGEMEEVDKDLILAVLRQFAGIVNKKQGCPPLAKVGVEHHINTEDATPIMLRRRRHAVSETALIDKEVDAMLTNGVIEPGEGAWGFPVVLVRKRMAVSDSA</sequence>
<dbReference type="Proteomes" id="UP001165121">
    <property type="component" value="Unassembled WGS sequence"/>
</dbReference>
<protein>
    <submittedName>
        <fullName evidence="1">Unnamed protein product</fullName>
    </submittedName>
</protein>